<dbReference type="GO" id="GO:0005886">
    <property type="term" value="C:plasma membrane"/>
    <property type="evidence" value="ECO:0007669"/>
    <property type="project" value="TreeGrafter"/>
</dbReference>
<dbReference type="KEGG" id="sfug:CNQ36_34255"/>
<organism evidence="2 3">
    <name type="scientific">Streptomyces fungicidicus</name>
    <dbReference type="NCBI Taxonomy" id="68203"/>
    <lineage>
        <taxon>Bacteria</taxon>
        <taxon>Bacillati</taxon>
        <taxon>Actinomycetota</taxon>
        <taxon>Actinomycetes</taxon>
        <taxon>Kitasatosporales</taxon>
        <taxon>Streptomycetaceae</taxon>
        <taxon>Streptomyces</taxon>
    </lineage>
</organism>
<dbReference type="InterPro" id="IPR050469">
    <property type="entry name" value="Diguanylate_Cyclase"/>
</dbReference>
<dbReference type="GO" id="GO:1902201">
    <property type="term" value="P:negative regulation of bacterial-type flagellum-dependent cell motility"/>
    <property type="evidence" value="ECO:0007669"/>
    <property type="project" value="TreeGrafter"/>
</dbReference>
<evidence type="ECO:0000313" key="2">
    <source>
        <dbReference type="EMBL" id="AYL40452.1"/>
    </source>
</evidence>
<dbReference type="AlphaFoldDB" id="A0A494UYX4"/>
<gene>
    <name evidence="2" type="ORF">CNQ36_34255</name>
</gene>
<sequence length="78" mass="8486">MESANPRVSDVDHFKQINDTYGHAVGDRVLAATAQRLSAWMGSRGIAGRLASSRCGVTTTPKRARFLVRAPSSHSWNC</sequence>
<dbReference type="Proteomes" id="UP000282170">
    <property type="component" value="Plasmid p1"/>
</dbReference>
<dbReference type="NCBIfam" id="TIGR00254">
    <property type="entry name" value="GGDEF"/>
    <property type="match status" value="1"/>
</dbReference>
<dbReference type="SUPFAM" id="SSF55073">
    <property type="entry name" value="Nucleotide cyclase"/>
    <property type="match status" value="1"/>
</dbReference>
<dbReference type="GO" id="GO:0043709">
    <property type="term" value="P:cell adhesion involved in single-species biofilm formation"/>
    <property type="evidence" value="ECO:0007669"/>
    <property type="project" value="TreeGrafter"/>
</dbReference>
<dbReference type="PANTHER" id="PTHR45138">
    <property type="entry name" value="REGULATORY COMPONENTS OF SENSORY TRANSDUCTION SYSTEM"/>
    <property type="match status" value="1"/>
</dbReference>
<dbReference type="Gene3D" id="3.30.70.270">
    <property type="match status" value="1"/>
</dbReference>
<keyword evidence="3" id="KW-1185">Reference proteome</keyword>
<dbReference type="InterPro" id="IPR043128">
    <property type="entry name" value="Rev_trsase/Diguanyl_cyclase"/>
</dbReference>
<evidence type="ECO:0000259" key="1">
    <source>
        <dbReference type="PROSITE" id="PS50887"/>
    </source>
</evidence>
<dbReference type="InterPro" id="IPR000160">
    <property type="entry name" value="GGDEF_dom"/>
</dbReference>
<evidence type="ECO:0000313" key="3">
    <source>
        <dbReference type="Proteomes" id="UP000282170"/>
    </source>
</evidence>
<dbReference type="InterPro" id="IPR029787">
    <property type="entry name" value="Nucleotide_cyclase"/>
</dbReference>
<dbReference type="RefSeq" id="WP_121549601.1">
    <property type="nucleotide sequence ID" value="NZ_JBHYON010000006.1"/>
</dbReference>
<dbReference type="PROSITE" id="PS50887">
    <property type="entry name" value="GGDEF"/>
    <property type="match status" value="1"/>
</dbReference>
<protein>
    <recommendedName>
        <fullName evidence="1">GGDEF domain-containing protein</fullName>
    </recommendedName>
</protein>
<geneLocation type="plasmid" evidence="2 3">
    <name>p1</name>
</geneLocation>
<proteinExistence type="predicted"/>
<reference evidence="2 3" key="1">
    <citation type="submission" date="2017-09" db="EMBL/GenBank/DDBJ databases">
        <authorList>
            <person name="Zhang H."/>
            <person name="Hu S."/>
            <person name="Xu J."/>
            <person name="He Z."/>
        </authorList>
    </citation>
    <scope>NUCLEOTIDE SEQUENCE [LARGE SCALE GENOMIC DNA]</scope>
    <source>
        <strain evidence="2 3">TXX3120</strain>
        <plasmid evidence="2 3">p1</plasmid>
    </source>
</reference>
<dbReference type="PANTHER" id="PTHR45138:SF9">
    <property type="entry name" value="DIGUANYLATE CYCLASE DGCM-RELATED"/>
    <property type="match status" value="1"/>
</dbReference>
<dbReference type="GO" id="GO:0052621">
    <property type="term" value="F:diguanylate cyclase activity"/>
    <property type="evidence" value="ECO:0007669"/>
    <property type="project" value="TreeGrafter"/>
</dbReference>
<accession>A0A494UYX4</accession>
<dbReference type="EMBL" id="CP023408">
    <property type="protein sequence ID" value="AYL40452.1"/>
    <property type="molecule type" value="Genomic_DNA"/>
</dbReference>
<dbReference type="Pfam" id="PF00990">
    <property type="entry name" value="GGDEF"/>
    <property type="match status" value="1"/>
</dbReference>
<feature type="domain" description="GGDEF" evidence="1">
    <location>
        <begin position="2"/>
        <end position="78"/>
    </location>
</feature>
<keyword evidence="2" id="KW-0614">Plasmid</keyword>
<name>A0A494UYX4_9ACTN</name>